<comment type="similarity">
    <text evidence="1">Belongs to the SHMT family.</text>
</comment>
<evidence type="ECO:0000313" key="8">
    <source>
        <dbReference type="Proteomes" id="UP001524502"/>
    </source>
</evidence>
<feature type="domain" description="GCVT N-terminal" evidence="6">
    <location>
        <begin position="9"/>
        <end position="252"/>
    </location>
</feature>
<organism evidence="7 8">
    <name type="scientific">Anaerovorax odorimutans</name>
    <dbReference type="NCBI Taxonomy" id="109327"/>
    <lineage>
        <taxon>Bacteria</taxon>
        <taxon>Bacillati</taxon>
        <taxon>Bacillota</taxon>
        <taxon>Clostridia</taxon>
        <taxon>Peptostreptococcales</taxon>
        <taxon>Anaerovoracaceae</taxon>
        <taxon>Anaerovorax</taxon>
    </lineage>
</organism>
<evidence type="ECO:0000256" key="1">
    <source>
        <dbReference type="ARBA" id="ARBA00006376"/>
    </source>
</evidence>
<dbReference type="Proteomes" id="UP001524502">
    <property type="component" value="Unassembled WGS sequence"/>
</dbReference>
<protein>
    <submittedName>
        <fullName evidence="7">Glycine cleavage system aminomethyltransferase GcvT</fullName>
        <ecNumber evidence="7">2.1.2.10</ecNumber>
    </submittedName>
</protein>
<reference evidence="7 8" key="1">
    <citation type="submission" date="2022-06" db="EMBL/GenBank/DDBJ databases">
        <title>Isolation of gut microbiota from human fecal samples.</title>
        <authorList>
            <person name="Pamer E.G."/>
            <person name="Barat B."/>
            <person name="Waligurski E."/>
            <person name="Medina S."/>
            <person name="Paddock L."/>
            <person name="Mostad J."/>
        </authorList>
    </citation>
    <scope>NUCLEOTIDE SEQUENCE [LARGE SCALE GENOMIC DNA]</scope>
    <source>
        <strain evidence="7 8">SL.3.17</strain>
    </source>
</reference>
<evidence type="ECO:0000256" key="3">
    <source>
        <dbReference type="ARBA" id="ARBA00022563"/>
    </source>
</evidence>
<dbReference type="PANTHER" id="PTHR43757">
    <property type="entry name" value="AMINOMETHYLTRANSFERASE"/>
    <property type="match status" value="1"/>
</dbReference>
<keyword evidence="8" id="KW-1185">Reference proteome</keyword>
<dbReference type="InterPro" id="IPR006222">
    <property type="entry name" value="GCVT_N"/>
</dbReference>
<dbReference type="Gene3D" id="3.40.640.10">
    <property type="entry name" value="Type I PLP-dependent aspartate aminotransferase-like (Major domain)"/>
    <property type="match status" value="1"/>
</dbReference>
<dbReference type="NCBIfam" id="TIGR00528">
    <property type="entry name" value="gcvT"/>
    <property type="match status" value="1"/>
</dbReference>
<dbReference type="Pfam" id="PF00464">
    <property type="entry name" value="SHMT"/>
    <property type="match status" value="1"/>
</dbReference>
<evidence type="ECO:0000313" key="7">
    <source>
        <dbReference type="EMBL" id="MCQ4637615.1"/>
    </source>
</evidence>
<accession>A0ABT1RR06</accession>
<dbReference type="InterPro" id="IPR039429">
    <property type="entry name" value="SHMT-like_dom"/>
</dbReference>
<dbReference type="RefSeq" id="WP_256132802.1">
    <property type="nucleotide sequence ID" value="NZ_JANFXK010000014.1"/>
</dbReference>
<dbReference type="InterPro" id="IPR015424">
    <property type="entry name" value="PyrdxlP-dep_Trfase"/>
</dbReference>
<dbReference type="PANTHER" id="PTHR43757:SF2">
    <property type="entry name" value="AMINOMETHYLTRANSFERASE, MITOCHONDRIAL"/>
    <property type="match status" value="1"/>
</dbReference>
<evidence type="ECO:0000256" key="4">
    <source>
        <dbReference type="ARBA" id="ARBA00022679"/>
    </source>
</evidence>
<dbReference type="NCBIfam" id="NF001567">
    <property type="entry name" value="PRK00389.1"/>
    <property type="match status" value="1"/>
</dbReference>
<dbReference type="InterPro" id="IPR015422">
    <property type="entry name" value="PyrdxlP-dep_Trfase_small"/>
</dbReference>
<proteinExistence type="inferred from homology"/>
<evidence type="ECO:0000256" key="2">
    <source>
        <dbReference type="ARBA" id="ARBA00008609"/>
    </source>
</evidence>
<evidence type="ECO:0000259" key="6">
    <source>
        <dbReference type="Pfam" id="PF01571"/>
    </source>
</evidence>
<dbReference type="SUPFAM" id="SSF103025">
    <property type="entry name" value="Folate-binding domain"/>
    <property type="match status" value="1"/>
</dbReference>
<dbReference type="InterPro" id="IPR029043">
    <property type="entry name" value="GcvT/YgfZ_C"/>
</dbReference>
<dbReference type="EMBL" id="JANFXK010000014">
    <property type="protein sequence ID" value="MCQ4637615.1"/>
    <property type="molecule type" value="Genomic_DNA"/>
</dbReference>
<comment type="similarity">
    <text evidence="2">Belongs to the GcvT family.</text>
</comment>
<comment type="caution">
    <text evidence="7">The sequence shown here is derived from an EMBL/GenBank/DDBJ whole genome shotgun (WGS) entry which is preliminary data.</text>
</comment>
<dbReference type="InterPro" id="IPR027266">
    <property type="entry name" value="TrmE/GcvT-like"/>
</dbReference>
<sequence>MAELKQTQLHQAHVDAGAKMVDFGGWEMPMQYPTGIIAEHLYTRHGCSIFDVSHMGRLIIRGPERVGFLQHVMTGNVQALKLNQAQYSIIPNEQGGAIDDAYVYRFEEDYFSVVVNAANTDTVWEHFSEKIKDFDAVMENVTPLWAAIAVQGPESKNILQRIVGSVQLTEPMRNELNTLTVPSLDNMVMRIAKTGYTGEPIGYEVYVKSEYARKLWDRLIEEGARPAGLGARDTTRLEAGMPLHGHELGQDEEGKEIPIFAIPLAKFAVSFAEQKGAYIGRGQLEKQQQAFLRIHNRDFSDCAALPRRIMPITLLGRGVMRAGCPVLKDGKKVGYVSSGTMVPYYVSEGKGLSTKITEQINRRSIGFCYIDSTILTDERVQVDIRGKMVDAVIPEFHMKNDAPPYTRVILYRQKEDEPAEKTIPGQDAAYKLIGDTLSNHIWRQEECINLIPSEMSASKAVRMLEIADPSFRYAEHRKVASFYDEEIFYYQGTEFIGRVEELLMEEMKRYLGCREVETRVISGQMSNTCVFSALVDFKNRLNRKREPRRLGYVLNNHIIKGGHLSAQPMGALKDYIAVDPVTERKAVVNFPVCAEDPYRIDVEETKKIIDEYKPELIIFGKSMVIYREPVKEISQFVREMGYDTNIMYDMAHVLGLIGDHFQKPFEDGADLVTGSTHKTFFGPQRGIIGGNWKETDLKYELWETIQSRAFPGSTSNHHLGTQLALLMAVYEMNAYKDKYQKNVIASAKSFAQSLNREGLRVEGDPALGFTQTHQVIVNVGYGTGPEVAQRLEDNNLICNYQATPVEEGFTASGALRLGVAEMTRFGFTEKEFDELAGLMAACILKGKNVKDEVIKLRSKFTDMKYCFDDSRMSKALEDLGVRLGL</sequence>
<dbReference type="GO" id="GO:0004047">
    <property type="term" value="F:aminomethyltransferase activity"/>
    <property type="evidence" value="ECO:0007669"/>
    <property type="project" value="UniProtKB-EC"/>
</dbReference>
<dbReference type="InterPro" id="IPR019798">
    <property type="entry name" value="Ser_HO-MeTrfase_PLP_BS"/>
</dbReference>
<dbReference type="InterPro" id="IPR028896">
    <property type="entry name" value="GcvT/YgfZ/DmdA"/>
</dbReference>
<dbReference type="InterPro" id="IPR015421">
    <property type="entry name" value="PyrdxlP-dep_Trfase_major"/>
</dbReference>
<gene>
    <name evidence="7" type="primary">gcvT</name>
    <name evidence="7" type="ORF">NE619_12845</name>
</gene>
<dbReference type="Pfam" id="PF01571">
    <property type="entry name" value="GCV_T"/>
    <property type="match status" value="1"/>
</dbReference>
<dbReference type="Gene3D" id="3.30.1360.120">
    <property type="entry name" value="Probable tRNA modification gtpase trme, domain 1"/>
    <property type="match status" value="1"/>
</dbReference>
<evidence type="ECO:0000259" key="5">
    <source>
        <dbReference type="Pfam" id="PF00464"/>
    </source>
</evidence>
<dbReference type="EC" id="2.1.2.10" evidence="7"/>
<dbReference type="SUPFAM" id="SSF101790">
    <property type="entry name" value="Aminomethyltransferase beta-barrel domain"/>
    <property type="match status" value="1"/>
</dbReference>
<feature type="domain" description="Serine hydroxymethyltransferase-like" evidence="5">
    <location>
        <begin position="435"/>
        <end position="838"/>
    </location>
</feature>
<dbReference type="InterPro" id="IPR006223">
    <property type="entry name" value="GcvT"/>
</dbReference>
<keyword evidence="4 7" id="KW-0808">Transferase</keyword>
<dbReference type="SUPFAM" id="SSF53383">
    <property type="entry name" value="PLP-dependent transferases"/>
    <property type="match status" value="1"/>
</dbReference>
<dbReference type="Gene3D" id="3.90.1150.10">
    <property type="entry name" value="Aspartate Aminotransferase, domain 1"/>
    <property type="match status" value="1"/>
</dbReference>
<name>A0ABT1RR06_9FIRM</name>
<dbReference type="PROSITE" id="PS00096">
    <property type="entry name" value="SHMT"/>
    <property type="match status" value="1"/>
</dbReference>
<keyword evidence="3" id="KW-0554">One-carbon metabolism</keyword>